<comment type="similarity">
    <text evidence="1">Belongs to the type-B carboxylesterase/lipase family.</text>
</comment>
<keyword evidence="2" id="KW-0325">Glycoprotein</keyword>
<proteinExistence type="inferred from homology"/>
<keyword evidence="3" id="KW-0472">Membrane</keyword>
<evidence type="ECO:0000313" key="6">
    <source>
        <dbReference type="Proteomes" id="UP001314205"/>
    </source>
</evidence>
<dbReference type="PANTHER" id="PTHR43903">
    <property type="entry name" value="NEUROLIGIN"/>
    <property type="match status" value="1"/>
</dbReference>
<dbReference type="Gene3D" id="3.40.50.1820">
    <property type="entry name" value="alpha/beta hydrolase"/>
    <property type="match status" value="1"/>
</dbReference>
<evidence type="ECO:0000256" key="2">
    <source>
        <dbReference type="ARBA" id="ARBA00023180"/>
    </source>
</evidence>
<name>A0AAV1LYB6_9NEOP</name>
<feature type="domain" description="Carboxylesterase type B" evidence="4">
    <location>
        <begin position="139"/>
        <end position="182"/>
    </location>
</feature>
<keyword evidence="3" id="KW-1133">Transmembrane helix</keyword>
<accession>A0AAV1LYB6</accession>
<evidence type="ECO:0000256" key="3">
    <source>
        <dbReference type="SAM" id="Phobius"/>
    </source>
</evidence>
<reference evidence="5 6" key="1">
    <citation type="submission" date="2023-11" db="EMBL/GenBank/DDBJ databases">
        <authorList>
            <person name="Hedman E."/>
            <person name="Englund M."/>
            <person name="Stromberg M."/>
            <person name="Nyberg Akerstrom W."/>
            <person name="Nylinder S."/>
            <person name="Jareborg N."/>
            <person name="Kallberg Y."/>
            <person name="Kronander E."/>
        </authorList>
    </citation>
    <scope>NUCLEOTIDE SEQUENCE [LARGE SCALE GENOMIC DNA]</scope>
</reference>
<dbReference type="InterPro" id="IPR002018">
    <property type="entry name" value="CarbesteraseB"/>
</dbReference>
<dbReference type="AlphaFoldDB" id="A0AAV1LYB6"/>
<dbReference type="InterPro" id="IPR029058">
    <property type="entry name" value="AB_hydrolase_fold"/>
</dbReference>
<dbReference type="Proteomes" id="UP001314205">
    <property type="component" value="Unassembled WGS sequence"/>
</dbReference>
<sequence length="182" mass="21230">MFCYDKHGRRLNPAQSINCLNFYAFFLTICLYLQAVNSNTTNMNRHGDRNFNINLNFNSQQSNSHKEDFKIHDDTRTVDKNVFGKFNLEKNPYYSTDGFVSNKYSTENNAYSNYEDYKRYYLNPSNPVPRSRVKFKISSKIIQTKYGKLQGIVLAMDEHRYLSPLEVFLGVPYATPPVGSNR</sequence>
<dbReference type="SUPFAM" id="SSF53474">
    <property type="entry name" value="alpha/beta-Hydrolases"/>
    <property type="match status" value="1"/>
</dbReference>
<comment type="caution">
    <text evidence="5">The sequence shown here is derived from an EMBL/GenBank/DDBJ whole genome shotgun (WGS) entry which is preliminary data.</text>
</comment>
<dbReference type="Pfam" id="PF00135">
    <property type="entry name" value="COesterase"/>
    <property type="match status" value="1"/>
</dbReference>
<protein>
    <recommendedName>
        <fullName evidence="4">Carboxylesterase type B domain-containing protein</fullName>
    </recommendedName>
</protein>
<evidence type="ECO:0000313" key="5">
    <source>
        <dbReference type="EMBL" id="CAK1600428.1"/>
    </source>
</evidence>
<keyword evidence="3" id="KW-0812">Transmembrane</keyword>
<evidence type="ECO:0000256" key="1">
    <source>
        <dbReference type="ARBA" id="ARBA00005964"/>
    </source>
</evidence>
<dbReference type="InterPro" id="IPR051093">
    <property type="entry name" value="Neuroligin/BSAL"/>
</dbReference>
<keyword evidence="6" id="KW-1185">Reference proteome</keyword>
<gene>
    <name evidence="5" type="ORF">PARMNEM_LOCUS19194</name>
</gene>
<dbReference type="EMBL" id="CAVLGL010000115">
    <property type="protein sequence ID" value="CAK1600428.1"/>
    <property type="molecule type" value="Genomic_DNA"/>
</dbReference>
<evidence type="ECO:0000259" key="4">
    <source>
        <dbReference type="Pfam" id="PF00135"/>
    </source>
</evidence>
<feature type="transmembrane region" description="Helical" evidence="3">
    <location>
        <begin position="20"/>
        <end position="36"/>
    </location>
</feature>
<organism evidence="5 6">
    <name type="scientific">Parnassius mnemosyne</name>
    <name type="common">clouded apollo</name>
    <dbReference type="NCBI Taxonomy" id="213953"/>
    <lineage>
        <taxon>Eukaryota</taxon>
        <taxon>Metazoa</taxon>
        <taxon>Ecdysozoa</taxon>
        <taxon>Arthropoda</taxon>
        <taxon>Hexapoda</taxon>
        <taxon>Insecta</taxon>
        <taxon>Pterygota</taxon>
        <taxon>Neoptera</taxon>
        <taxon>Endopterygota</taxon>
        <taxon>Lepidoptera</taxon>
        <taxon>Glossata</taxon>
        <taxon>Ditrysia</taxon>
        <taxon>Papilionoidea</taxon>
        <taxon>Papilionidae</taxon>
        <taxon>Parnassiinae</taxon>
        <taxon>Parnassini</taxon>
        <taxon>Parnassius</taxon>
        <taxon>Driopa</taxon>
    </lineage>
</organism>